<reference evidence="8 9" key="2">
    <citation type="journal article" date="2013" name="PLoS ONE">
        <title>Whole genome mapping and re-organization of the nuclear and mitochondrial genomes of Babesia microti isolates.</title>
        <authorList>
            <person name="Cornillot E."/>
            <person name="Dassouli A."/>
            <person name="Garg A."/>
            <person name="Pachikara N."/>
            <person name="Randazzo S."/>
            <person name="Depoix D."/>
            <person name="Carcy B."/>
            <person name="Delbecq S."/>
            <person name="Frutos R."/>
            <person name="Silva J.C."/>
            <person name="Sutton R."/>
            <person name="Krause P.J."/>
            <person name="Mamoun C.B."/>
        </authorList>
    </citation>
    <scope>NUCLEOTIDE SEQUENCE [LARGE SCALE GENOMIC DNA]</scope>
    <source>
        <strain evidence="8 9">RI</strain>
    </source>
</reference>
<keyword evidence="9" id="KW-1185">Reference proteome</keyword>
<dbReference type="RefSeq" id="XP_021338527.1">
    <property type="nucleotide sequence ID" value="XM_021481950.1"/>
</dbReference>
<dbReference type="KEGG" id="bmic:BMR1_03g01605"/>
<keyword evidence="2" id="KW-0805">Transcription regulation</keyword>
<dbReference type="AlphaFoldDB" id="A0A1R4ABG2"/>
<comment type="subcellular location">
    <subcellularLocation>
        <location evidence="1">Nucleus</location>
    </subcellularLocation>
</comment>
<dbReference type="Pfam" id="PF00847">
    <property type="entry name" value="AP2"/>
    <property type="match status" value="2"/>
</dbReference>
<keyword evidence="3" id="KW-0238">DNA-binding</keyword>
<dbReference type="VEuPathDB" id="PiroplasmaDB:BMR1_03g01605"/>
<name>A0A1R4ABG2_BABMR</name>
<dbReference type="SMR" id="A0A1R4ABG2"/>
<accession>A0A1R4ABG2</accession>
<evidence type="ECO:0000256" key="6">
    <source>
        <dbReference type="SAM" id="MobiDB-lite"/>
    </source>
</evidence>
<keyword evidence="4" id="KW-0804">Transcription</keyword>
<proteinExistence type="predicted"/>
<dbReference type="OrthoDB" id="364732at2759"/>
<dbReference type="GeneID" id="24424956"/>
<dbReference type="Gene3D" id="1.20.5.2050">
    <property type="match status" value="2"/>
</dbReference>
<keyword evidence="5" id="KW-0539">Nucleus</keyword>
<organism evidence="8 9">
    <name type="scientific">Babesia microti (strain RI)</name>
    <dbReference type="NCBI Taxonomy" id="1133968"/>
    <lineage>
        <taxon>Eukaryota</taxon>
        <taxon>Sar</taxon>
        <taxon>Alveolata</taxon>
        <taxon>Apicomplexa</taxon>
        <taxon>Aconoidasida</taxon>
        <taxon>Piroplasmida</taxon>
        <taxon>Babesiidae</taxon>
        <taxon>Babesia</taxon>
    </lineage>
</organism>
<dbReference type="GO" id="GO:0003700">
    <property type="term" value="F:DNA-binding transcription factor activity"/>
    <property type="evidence" value="ECO:0007669"/>
    <property type="project" value="InterPro"/>
</dbReference>
<dbReference type="GO" id="GO:0005634">
    <property type="term" value="C:nucleus"/>
    <property type="evidence" value="ECO:0007669"/>
    <property type="project" value="UniProtKB-SubCell"/>
</dbReference>
<reference evidence="8 9" key="1">
    <citation type="journal article" date="2012" name="Nucleic Acids Res.">
        <title>Sequencing of the smallest Apicomplexan genome from the human pathogen Babesia microti.</title>
        <authorList>
            <person name="Cornillot E."/>
            <person name="Hadj-Kaddour K."/>
            <person name="Dassouli A."/>
            <person name="Noel B."/>
            <person name="Ranwez V."/>
            <person name="Vacherie B."/>
            <person name="Augagneur Y."/>
            <person name="Bres V."/>
            <person name="Duclos A."/>
            <person name="Randazzo S."/>
            <person name="Carcy B."/>
            <person name="Debierre-Grockiego F."/>
            <person name="Delbecq S."/>
            <person name="Moubri-Menage K."/>
            <person name="Shams-Eldin H."/>
            <person name="Usmani-Brown S."/>
            <person name="Bringaud F."/>
            <person name="Wincker P."/>
            <person name="Vivares C.P."/>
            <person name="Schwarz R.T."/>
            <person name="Schetters T.P."/>
            <person name="Krause P.J."/>
            <person name="Gorenflot A."/>
            <person name="Berry V."/>
            <person name="Barbe V."/>
            <person name="Ben Mamoun C."/>
        </authorList>
    </citation>
    <scope>NUCLEOTIDE SEQUENCE [LARGE SCALE GENOMIC DNA]</scope>
    <source>
        <strain evidence="8 9">RI</strain>
    </source>
</reference>
<reference evidence="8 9" key="3">
    <citation type="journal article" date="2016" name="Sci. Rep.">
        <title>Genome-wide diversity and gene expression profiling of Babesia microti isolates identify polymorphic genes that mediate host-pathogen interactions.</title>
        <authorList>
            <person name="Silva J.C."/>
            <person name="Cornillot E."/>
            <person name="McCracken C."/>
            <person name="Usmani-Brown S."/>
            <person name="Dwivedi A."/>
            <person name="Ifeonu O.O."/>
            <person name="Crabtree J."/>
            <person name="Gotia H.T."/>
            <person name="Virji A.Z."/>
            <person name="Reynes C."/>
            <person name="Colinge J."/>
            <person name="Kumar V."/>
            <person name="Lawres L."/>
            <person name="Pazzi J.E."/>
            <person name="Pablo J.V."/>
            <person name="Hung C."/>
            <person name="Brancato J."/>
            <person name="Kumari P."/>
            <person name="Orvis J."/>
            <person name="Tretina K."/>
            <person name="Chibucos M."/>
            <person name="Ott S."/>
            <person name="Sadzewicz L."/>
            <person name="Sengamalay N."/>
            <person name="Shetty A.C."/>
            <person name="Su Q."/>
            <person name="Tallon L."/>
            <person name="Fraser C.M."/>
            <person name="Frutos R."/>
            <person name="Molina D.M."/>
            <person name="Krause P.J."/>
            <person name="Ben Mamoun C."/>
        </authorList>
    </citation>
    <scope>NUCLEOTIDE SEQUENCE [LARGE SCALE GENOMIC DNA]</scope>
    <source>
        <strain evidence="8 9">RI</strain>
    </source>
</reference>
<protein>
    <submittedName>
        <fullName evidence="8">Transcription factor with AP2 domain(S) (ApiAP2)</fullName>
    </submittedName>
</protein>
<sequence length="667" mass="76422">MEVSNGPVVDPTCSFPKTPVTPPTPPLYANRAVANSEKHELKRSSSLNTSIEEGESVGKLAPPKQLGIYLNSAANSWIVSWETNGIYSTRSFPIDNTAPSTAHCDAIRFYSHIVFTSDQHANPKPTITKVMPFDNVNNLTKSNNVLPHILSAGDVRPITVPITNPQGVSTPYGKPIRQNSDNLSIKPSIYPVMPQTNGIFTRLSTSDCSKQRKHILSNDEFGGEKDLNRARGVYFDKNSQRWFGEHKFRGVKCAQSFSVKKHGYEEAHKLAVEWKQAKERESLLDELGLNRVKGNCQYSNELREYYIKHSKLFPKVRGVWFNSTPHRMGWVGQAYKKCKRIEKIFSVSKHGFERARELAVNFRNSHKPSDKKSKNTADADNGKIDYLTYENSEIYTISPKSHETMNEVDRLETTLQTSPMKYSTSKNSFMRMDSMETHLPESPEDEFDMNTEDIDNLDTWGKFDNLSTGKFHIALKKSGEYFNDITPNKSLNNKAKYQHMLQFFDNFLNDIESILKLQLPFPSLPPLHKCFESLQLHRKKLFNEYSEASLCEYNKLLGHYYDAGYVMPSDLPIPELYALISLITRQKDFEQLNNYEIMPKGYNRELTNQASDNYMQDKRENCDEKYKLNTESIDINADKKKCLDFDNTYVYKTGGDPLELLLNLVRT</sequence>
<evidence type="ECO:0000256" key="3">
    <source>
        <dbReference type="ARBA" id="ARBA00023125"/>
    </source>
</evidence>
<dbReference type="GO" id="GO:0003677">
    <property type="term" value="F:DNA binding"/>
    <property type="evidence" value="ECO:0007669"/>
    <property type="project" value="UniProtKB-KW"/>
</dbReference>
<dbReference type="EMBL" id="LN871598">
    <property type="protein sequence ID" value="SJK86363.1"/>
    <property type="molecule type" value="Genomic_DNA"/>
</dbReference>
<evidence type="ECO:0000256" key="2">
    <source>
        <dbReference type="ARBA" id="ARBA00023015"/>
    </source>
</evidence>
<evidence type="ECO:0000313" key="9">
    <source>
        <dbReference type="Proteomes" id="UP000002899"/>
    </source>
</evidence>
<evidence type="ECO:0000256" key="5">
    <source>
        <dbReference type="ARBA" id="ARBA00023242"/>
    </source>
</evidence>
<dbReference type="Proteomes" id="UP000002899">
    <property type="component" value="Chromosome III"/>
</dbReference>
<dbReference type="InterPro" id="IPR001471">
    <property type="entry name" value="AP2/ERF_dom"/>
</dbReference>
<evidence type="ECO:0000313" key="8">
    <source>
        <dbReference type="EMBL" id="SJK86363.1"/>
    </source>
</evidence>
<feature type="domain" description="AP2/ERF" evidence="7">
    <location>
        <begin position="314"/>
        <end position="364"/>
    </location>
</feature>
<evidence type="ECO:0000256" key="1">
    <source>
        <dbReference type="ARBA" id="ARBA00004123"/>
    </source>
</evidence>
<feature type="domain" description="AP2/ERF" evidence="7">
    <location>
        <begin position="231"/>
        <end position="280"/>
    </location>
</feature>
<evidence type="ECO:0000256" key="4">
    <source>
        <dbReference type="ARBA" id="ARBA00023163"/>
    </source>
</evidence>
<evidence type="ECO:0000259" key="7">
    <source>
        <dbReference type="Pfam" id="PF00847"/>
    </source>
</evidence>
<feature type="region of interest" description="Disordered" evidence="6">
    <location>
        <begin position="1"/>
        <end position="25"/>
    </location>
</feature>